<dbReference type="CAZy" id="GH33">
    <property type="family name" value="Glycoside Hydrolase Family 33"/>
</dbReference>
<dbReference type="CDD" id="cd15482">
    <property type="entry name" value="Sialidase_non-viral"/>
    <property type="match status" value="1"/>
</dbReference>
<keyword evidence="3" id="KW-1185">Reference proteome</keyword>
<protein>
    <recommendedName>
        <fullName evidence="1">Sialidase domain-containing protein</fullName>
    </recommendedName>
</protein>
<dbReference type="HOGENOM" id="CLU_007128_1_0_10"/>
<accession>E4RRA1</accession>
<reference evidence="2 3" key="2">
    <citation type="journal article" date="2011" name="Stand. Genomic Sci.">
        <title>Complete genome sequence of Leadbetterella byssophila type strain (4M15).</title>
        <authorList>
            <person name="Abt B."/>
            <person name="Teshima H."/>
            <person name="Lucas S."/>
            <person name="Lapidus A."/>
            <person name="Del Rio T.G."/>
            <person name="Nolan M."/>
            <person name="Tice H."/>
            <person name="Cheng J.F."/>
            <person name="Pitluck S."/>
            <person name="Liolios K."/>
            <person name="Pagani I."/>
            <person name="Ivanova N."/>
            <person name="Mavromatis K."/>
            <person name="Pati A."/>
            <person name="Tapia R."/>
            <person name="Han C."/>
            <person name="Goodwin L."/>
            <person name="Chen A."/>
            <person name="Palaniappan K."/>
            <person name="Land M."/>
            <person name="Hauser L."/>
            <person name="Chang Y.J."/>
            <person name="Jeffries C.D."/>
            <person name="Rohde M."/>
            <person name="Goker M."/>
            <person name="Tindall B.J."/>
            <person name="Detter J.C."/>
            <person name="Woyke T."/>
            <person name="Bristow J."/>
            <person name="Eisen J.A."/>
            <person name="Markowitz V."/>
            <person name="Hugenholtz P."/>
            <person name="Klenk H.P."/>
            <person name="Kyrpides N.C."/>
        </authorList>
    </citation>
    <scope>NUCLEOTIDE SEQUENCE [LARGE SCALE GENOMIC DNA]</scope>
    <source>
        <strain evidence="3">DSM 17132 / JCM 16389 / KACC 11308 / NBRC 106382 / 4M15</strain>
    </source>
</reference>
<evidence type="ECO:0000313" key="2">
    <source>
        <dbReference type="EMBL" id="ADQ17587.1"/>
    </source>
</evidence>
<dbReference type="SUPFAM" id="SSF50939">
    <property type="entry name" value="Sialidases"/>
    <property type="match status" value="1"/>
</dbReference>
<dbReference type="PANTHER" id="PTHR43752">
    <property type="entry name" value="BNR/ASP-BOX REPEAT FAMILY PROTEIN"/>
    <property type="match status" value="1"/>
</dbReference>
<feature type="domain" description="Sialidase" evidence="1">
    <location>
        <begin position="49"/>
        <end position="330"/>
    </location>
</feature>
<dbReference type="PANTHER" id="PTHR43752:SF2">
    <property type="entry name" value="BNR_ASP-BOX REPEAT FAMILY PROTEIN"/>
    <property type="match status" value="1"/>
</dbReference>
<name>E4RRA1_LEAB4</name>
<dbReference type="OrthoDB" id="41724at2"/>
<dbReference type="InterPro" id="IPR036278">
    <property type="entry name" value="Sialidase_sf"/>
</dbReference>
<gene>
    <name evidence="2" type="ordered locus">Lbys_1885</name>
</gene>
<dbReference type="InterPro" id="IPR011040">
    <property type="entry name" value="Sialidase"/>
</dbReference>
<dbReference type="Proteomes" id="UP000007435">
    <property type="component" value="Chromosome"/>
</dbReference>
<dbReference type="RefSeq" id="WP_013408636.1">
    <property type="nucleotide sequence ID" value="NC_014655.1"/>
</dbReference>
<dbReference type="eggNOG" id="COG4409">
    <property type="taxonomic scope" value="Bacteria"/>
</dbReference>
<proteinExistence type="predicted"/>
<dbReference type="STRING" id="649349.Lbys_1885"/>
<dbReference type="AlphaFoldDB" id="E4RRA1"/>
<sequence>MKRILFFFITISAFAQKRGLIHEGLVYPLDKKPTAQCHASTLLEVNDGILCAFFAGTHEKHADVGIRVARFKEGKWSWPVEVVNGYVNDTLRYPTWNPVLFRPKDGPIYLFYKVGPDVDHWWGAYVTSEDEGLTWSTPQVMGKHAIVGDLLGPVKNKAIQLPDGTIISPTSMERRGTENGRDWRIYFEVSKDNGKNWQVIPPINDGVQYDAIQPSILIHKNGDLQILARTLQDVLVTSWSKDKGKTWSPLTPSGLPNPNSGTDALTLQDGRHVLVYNHSVRSGENRNVLNVAVSEDGVDWKMVSVLENVPIHSGYSYPAVIQTKDGKVHISYTYARQSIKHMIFDPSKW</sequence>
<organism evidence="2 3">
    <name type="scientific">Leadbetterella byssophila (strain DSM 17132 / JCM 16389 / KACC 11308 / NBRC 106382 / 4M15)</name>
    <dbReference type="NCBI Taxonomy" id="649349"/>
    <lineage>
        <taxon>Bacteria</taxon>
        <taxon>Pseudomonadati</taxon>
        <taxon>Bacteroidota</taxon>
        <taxon>Cytophagia</taxon>
        <taxon>Cytophagales</taxon>
        <taxon>Leadbetterellaceae</taxon>
        <taxon>Leadbetterella</taxon>
    </lineage>
</organism>
<dbReference type="EMBL" id="CP002305">
    <property type="protein sequence ID" value="ADQ17587.1"/>
    <property type="molecule type" value="Genomic_DNA"/>
</dbReference>
<dbReference type="Pfam" id="PF13088">
    <property type="entry name" value="BNR_2"/>
    <property type="match status" value="1"/>
</dbReference>
<evidence type="ECO:0000313" key="3">
    <source>
        <dbReference type="Proteomes" id="UP000007435"/>
    </source>
</evidence>
<evidence type="ECO:0000259" key="1">
    <source>
        <dbReference type="Pfam" id="PF13088"/>
    </source>
</evidence>
<dbReference type="Gene3D" id="2.120.10.10">
    <property type="match status" value="1"/>
</dbReference>
<dbReference type="KEGG" id="lby:Lbys_1885"/>
<reference key="1">
    <citation type="submission" date="2010-11" db="EMBL/GenBank/DDBJ databases">
        <title>The complete genome of Leadbetterella byssophila DSM 17132.</title>
        <authorList>
            <consortium name="US DOE Joint Genome Institute (JGI-PGF)"/>
            <person name="Lucas S."/>
            <person name="Copeland A."/>
            <person name="Lapidus A."/>
            <person name="Glavina del Rio T."/>
            <person name="Dalin E."/>
            <person name="Tice H."/>
            <person name="Bruce D."/>
            <person name="Goodwin L."/>
            <person name="Pitluck S."/>
            <person name="Kyrpides N."/>
            <person name="Mavromatis K."/>
            <person name="Ivanova N."/>
            <person name="Teshima H."/>
            <person name="Brettin T."/>
            <person name="Detter J.C."/>
            <person name="Han C."/>
            <person name="Tapia R."/>
            <person name="Land M."/>
            <person name="Hauser L."/>
            <person name="Markowitz V."/>
            <person name="Cheng J.-F."/>
            <person name="Hugenholtz P."/>
            <person name="Woyke T."/>
            <person name="Wu D."/>
            <person name="Tindall B."/>
            <person name="Pomrenke H.G."/>
            <person name="Brambilla E."/>
            <person name="Klenk H.-P."/>
            <person name="Eisen J.A."/>
        </authorList>
    </citation>
    <scope>NUCLEOTIDE SEQUENCE [LARGE SCALE GENOMIC DNA]</scope>
    <source>
        <strain>DSM 17132</strain>
    </source>
</reference>